<dbReference type="HOGENOM" id="CLU_065902_0_0_12"/>
<protein>
    <submittedName>
        <fullName evidence="2">PfkB domain protein</fullName>
    </submittedName>
</protein>
<reference evidence="2 3" key="1">
    <citation type="journal article" date="2010" name="Stand. Genomic Sci.">
        <title>Complete genome sequence of Spirochaeta smaragdinae type strain (SEBR 4228).</title>
        <authorList>
            <person name="Mavromatis K."/>
            <person name="Yasawong M."/>
            <person name="Chertkov O."/>
            <person name="Lapidus A."/>
            <person name="Lucas S."/>
            <person name="Nolan M."/>
            <person name="Del Rio T.G."/>
            <person name="Tice H."/>
            <person name="Cheng J.F."/>
            <person name="Pitluck S."/>
            <person name="Liolios K."/>
            <person name="Ivanova N."/>
            <person name="Tapia R."/>
            <person name="Han C."/>
            <person name="Bruce D."/>
            <person name="Goodwin L."/>
            <person name="Pati A."/>
            <person name="Chen A."/>
            <person name="Palaniappan K."/>
            <person name="Land M."/>
            <person name="Hauser L."/>
            <person name="Chang Y.J."/>
            <person name="Jeffries C.D."/>
            <person name="Detter J.C."/>
            <person name="Rohde M."/>
            <person name="Brambilla E."/>
            <person name="Spring S."/>
            <person name="Goker M."/>
            <person name="Sikorski J."/>
            <person name="Woyke T."/>
            <person name="Bristow J."/>
            <person name="Eisen J.A."/>
            <person name="Markowitz V."/>
            <person name="Hugenholtz P."/>
            <person name="Klenk H.P."/>
            <person name="Kyrpides N.C."/>
        </authorList>
    </citation>
    <scope>NUCLEOTIDE SEQUENCE [LARGE SCALE GENOMIC DNA]</scope>
    <source>
        <strain evidence="3">DSM 11293 / JCM 15392 / SEBR 4228</strain>
    </source>
</reference>
<proteinExistence type="predicted"/>
<dbReference type="Proteomes" id="UP000002318">
    <property type="component" value="Chromosome"/>
</dbReference>
<organism evidence="2 3">
    <name type="scientific">Sediminispirochaeta smaragdinae (strain DSM 11293 / JCM 15392 / SEBR 4228)</name>
    <name type="common">Spirochaeta smaragdinae</name>
    <dbReference type="NCBI Taxonomy" id="573413"/>
    <lineage>
        <taxon>Bacteria</taxon>
        <taxon>Pseudomonadati</taxon>
        <taxon>Spirochaetota</taxon>
        <taxon>Spirochaetia</taxon>
        <taxon>Spirochaetales</taxon>
        <taxon>Spirochaetaceae</taxon>
        <taxon>Sediminispirochaeta</taxon>
    </lineage>
</organism>
<dbReference type="Pfam" id="PF00294">
    <property type="entry name" value="PfkB"/>
    <property type="match status" value="1"/>
</dbReference>
<sequence>MDITMVGHISKDIMEYVDGVQRFTGGPVIYSSAAAKSAGKAVRVLTIASADDDEALNVIRDRGIDVVRFDSPATTSIRNIYHTADCETRDVVLLSQARPFDDSVEAHLDGSIIHLAGLFRGEIPDSLIPLCAKHGKVALDAQGVLRCNDGKALSFSDWADKKRYLPMIHYLKTDAAEAKILTGSDDREEAAELLASWGAREVMVTHNSEVILYTDGRVYRAPFTPKNLSGRTGRGDTTFAAYLARRIDHGPQESVSFAAALCSLKMEQPGPFSGTMAQVIERMEQDARS</sequence>
<dbReference type="eggNOG" id="COG0524">
    <property type="taxonomic scope" value="Bacteria"/>
</dbReference>
<dbReference type="RefSeq" id="WP_013256415.1">
    <property type="nucleotide sequence ID" value="NC_014364.1"/>
</dbReference>
<evidence type="ECO:0000259" key="1">
    <source>
        <dbReference type="Pfam" id="PF00294"/>
    </source>
</evidence>
<evidence type="ECO:0000313" key="2">
    <source>
        <dbReference type="EMBL" id="ADK82956.1"/>
    </source>
</evidence>
<keyword evidence="3" id="KW-1185">Reference proteome</keyword>
<dbReference type="OrthoDB" id="9813569at2"/>
<dbReference type="GO" id="GO:0003824">
    <property type="term" value="F:catalytic activity"/>
    <property type="evidence" value="ECO:0007669"/>
    <property type="project" value="UniProtKB-ARBA"/>
</dbReference>
<dbReference type="STRING" id="573413.Spirs_3871"/>
<dbReference type="EMBL" id="CP002116">
    <property type="protein sequence ID" value="ADK82956.1"/>
    <property type="molecule type" value="Genomic_DNA"/>
</dbReference>
<dbReference type="InterPro" id="IPR011611">
    <property type="entry name" value="PfkB_dom"/>
</dbReference>
<dbReference type="AlphaFoldDB" id="E1R8Y7"/>
<gene>
    <name evidence="2" type="ordered locus">Spirs_3871</name>
</gene>
<evidence type="ECO:0000313" key="3">
    <source>
        <dbReference type="Proteomes" id="UP000002318"/>
    </source>
</evidence>
<dbReference type="Gene3D" id="3.40.1190.20">
    <property type="match status" value="1"/>
</dbReference>
<dbReference type="KEGG" id="ssm:Spirs_3871"/>
<accession>E1R8Y7</accession>
<dbReference type="InterPro" id="IPR029056">
    <property type="entry name" value="Ribokinase-like"/>
</dbReference>
<name>E1R8Y7_SEDSS</name>
<dbReference type="SUPFAM" id="SSF53613">
    <property type="entry name" value="Ribokinase-like"/>
    <property type="match status" value="1"/>
</dbReference>
<feature type="domain" description="Carbohydrate kinase PfkB" evidence="1">
    <location>
        <begin position="11"/>
        <end position="271"/>
    </location>
</feature>